<dbReference type="EC" id="5.1.1.13" evidence="3"/>
<reference evidence="3" key="1">
    <citation type="submission" date="2020-06" db="EMBL/GenBank/DDBJ databases">
        <title>Unique genomic features of the anaerobic methanotrophic archaea.</title>
        <authorList>
            <person name="Chadwick G.L."/>
            <person name="Skennerton C.T."/>
            <person name="Laso-Perez R."/>
            <person name="Leu A.O."/>
            <person name="Speth D.R."/>
            <person name="Yu H."/>
            <person name="Morgan-Lang C."/>
            <person name="Hatzenpichler R."/>
            <person name="Goudeau D."/>
            <person name="Malmstrom R."/>
            <person name="Brazelton W.J."/>
            <person name="Woyke T."/>
            <person name="Hallam S.J."/>
            <person name="Tyson G.W."/>
            <person name="Wegener G."/>
            <person name="Boetius A."/>
            <person name="Orphan V."/>
        </authorList>
    </citation>
    <scope>NUCLEOTIDE SEQUENCE</scope>
</reference>
<keyword evidence="2 3" id="KW-0413">Isomerase</keyword>
<organism evidence="3">
    <name type="scientific">Candidatus Methanophaga sp. ANME-1 ERB7</name>
    <dbReference type="NCBI Taxonomy" id="2759913"/>
    <lineage>
        <taxon>Archaea</taxon>
        <taxon>Methanobacteriati</taxon>
        <taxon>Methanobacteriota</taxon>
        <taxon>Stenosarchaea group</taxon>
        <taxon>Methanomicrobia</taxon>
        <taxon>Candidatus Methanophagales</taxon>
        <taxon>Candidatus Methanophagaceae</taxon>
        <taxon>Candidatus Methanophaga</taxon>
    </lineage>
</organism>
<evidence type="ECO:0000313" key="3">
    <source>
        <dbReference type="EMBL" id="QNO54471.1"/>
    </source>
</evidence>
<dbReference type="NCBIfam" id="TIGR00035">
    <property type="entry name" value="asp_race"/>
    <property type="match status" value="1"/>
</dbReference>
<dbReference type="InterPro" id="IPR004380">
    <property type="entry name" value="Asp_race"/>
</dbReference>
<dbReference type="Gene3D" id="3.40.50.1860">
    <property type="match status" value="2"/>
</dbReference>
<accession>A0A7G9Z2I7</accession>
<dbReference type="PANTHER" id="PTHR21198">
    <property type="entry name" value="GLUTAMATE RACEMASE"/>
    <property type="match status" value="1"/>
</dbReference>
<dbReference type="InterPro" id="IPR015942">
    <property type="entry name" value="Asp/Glu/hydantoin_racemase"/>
</dbReference>
<dbReference type="Pfam" id="PF01177">
    <property type="entry name" value="Asp_Glu_race"/>
    <property type="match status" value="1"/>
</dbReference>
<comment type="similarity">
    <text evidence="1">Belongs to the aspartate/glutamate racemases family.</text>
</comment>
<evidence type="ECO:0000256" key="1">
    <source>
        <dbReference type="ARBA" id="ARBA00007847"/>
    </source>
</evidence>
<name>A0A7G9Z2I7_9EURY</name>
<dbReference type="PANTHER" id="PTHR21198:SF7">
    <property type="entry name" value="ASPARTATE-GLUTAMATE RACEMASE FAMILY"/>
    <property type="match status" value="1"/>
</dbReference>
<dbReference type="InterPro" id="IPR001920">
    <property type="entry name" value="Asp/Glu_race"/>
</dbReference>
<evidence type="ECO:0000256" key="2">
    <source>
        <dbReference type="ARBA" id="ARBA00023235"/>
    </source>
</evidence>
<dbReference type="SUPFAM" id="SSF53681">
    <property type="entry name" value="Aspartate/glutamate racemase"/>
    <property type="match status" value="2"/>
</dbReference>
<protein>
    <submittedName>
        <fullName evidence="3">Aspartate racemase</fullName>
        <ecNumber evidence="3">5.1.1.13</ecNumber>
    </submittedName>
</protein>
<dbReference type="GO" id="GO:0047689">
    <property type="term" value="F:aspartate racemase activity"/>
    <property type="evidence" value="ECO:0007669"/>
    <property type="project" value="UniProtKB-EC"/>
</dbReference>
<dbReference type="EMBL" id="MT631581">
    <property type="protein sequence ID" value="QNO54471.1"/>
    <property type="molecule type" value="Genomic_DNA"/>
</dbReference>
<gene>
    <name evidence="3" type="ORF">FMKGKFDM_00004</name>
</gene>
<proteinExistence type="inferred from homology"/>
<sequence length="185" mass="19773">MPIPDVIEGGSDDDEIISLLDAGLRKLESSGADFSFIACNTMQGFLPALREKYDMLSIVEETLKEAGKSDVDCWGILATEVTISKGFYQQAFSKAGISTKVPDQENQRKVTAAIRGILAGRDMSSARDGLLEVVSALKDEGAGGIILACTDLPIVLSEDIIGLPALDTADVIARAAVDYYNELKE</sequence>
<dbReference type="AlphaFoldDB" id="A0A7G9Z2I7"/>